<evidence type="ECO:0000313" key="2">
    <source>
        <dbReference type="WBParaSite" id="JU765_v2.g8954.t1"/>
    </source>
</evidence>
<protein>
    <submittedName>
        <fullName evidence="2">Homeobox domain-containing protein</fullName>
    </submittedName>
</protein>
<dbReference type="WBParaSite" id="JU765_v2.g8954.t1">
    <property type="protein sequence ID" value="JU765_v2.g8954.t1"/>
    <property type="gene ID" value="JU765_v2.g8954"/>
</dbReference>
<evidence type="ECO:0000313" key="1">
    <source>
        <dbReference type="Proteomes" id="UP000887576"/>
    </source>
</evidence>
<name>A0AC34RPE4_9BILA</name>
<accession>A0AC34RPE4</accession>
<sequence>MVYNAAQYFAAAHHLNPATSGTPHHALAAQAAVAAGFQAAAAAYSPINNNIMPMTMFSNNYSNNNSGLPARKNRRERTTFSRQQLELLESLFETTKYPDVFTREKIAEQTNLQESRIQVWFKNRRAKYRQQEKQKPKADTPDKNDSLSPQDDRISIDDHHSNESDIKLNDEIIIRDEILQRQISVNDEIDVKNQLQPIEHEISNHQTIKLETEINQDNLIVNGTDLGPSPTSSTTTSGLGDLSWTSTGDNGAMGSFMQYSTLGTNPFVPFASHPSAYTTGPSFNNYFYTPPTYYQPIVDPTALNYPTGVTTSLPNDSTAPTYTNLQGATTYNPYFFSGHC</sequence>
<organism evidence="1 2">
    <name type="scientific">Panagrolaimus sp. JU765</name>
    <dbReference type="NCBI Taxonomy" id="591449"/>
    <lineage>
        <taxon>Eukaryota</taxon>
        <taxon>Metazoa</taxon>
        <taxon>Ecdysozoa</taxon>
        <taxon>Nematoda</taxon>
        <taxon>Chromadorea</taxon>
        <taxon>Rhabditida</taxon>
        <taxon>Tylenchina</taxon>
        <taxon>Panagrolaimomorpha</taxon>
        <taxon>Panagrolaimoidea</taxon>
        <taxon>Panagrolaimidae</taxon>
        <taxon>Panagrolaimus</taxon>
    </lineage>
</organism>
<dbReference type="Proteomes" id="UP000887576">
    <property type="component" value="Unplaced"/>
</dbReference>
<reference evidence="2" key="1">
    <citation type="submission" date="2022-11" db="UniProtKB">
        <authorList>
            <consortium name="WormBaseParasite"/>
        </authorList>
    </citation>
    <scope>IDENTIFICATION</scope>
</reference>
<proteinExistence type="predicted"/>